<evidence type="ECO:0000256" key="1">
    <source>
        <dbReference type="SAM" id="MobiDB-lite"/>
    </source>
</evidence>
<evidence type="ECO:0000313" key="4">
    <source>
        <dbReference type="Proteomes" id="UP000243426"/>
    </source>
</evidence>
<dbReference type="PROSITE" id="PS51257">
    <property type="entry name" value="PROKAR_LIPOPROTEIN"/>
    <property type="match status" value="1"/>
</dbReference>
<reference evidence="4" key="1">
    <citation type="submission" date="2016-10" db="EMBL/GenBank/DDBJ databases">
        <authorList>
            <person name="Varghese N."/>
            <person name="Submissions S."/>
        </authorList>
    </citation>
    <scope>NUCLEOTIDE SEQUENCE [LARGE SCALE GENOMIC DNA]</scope>
    <source>
        <strain evidence="4">2SM5</strain>
    </source>
</reference>
<feature type="region of interest" description="Disordered" evidence="1">
    <location>
        <begin position="178"/>
        <end position="202"/>
    </location>
</feature>
<name>A0A1H1RG91_9GAMM</name>
<protein>
    <recommendedName>
        <fullName evidence="5">Tetratricopeptide repeat-containing protein</fullName>
    </recommendedName>
</protein>
<gene>
    <name evidence="3" type="ORF">SAMN05216198_1727</name>
</gene>
<dbReference type="STRING" id="797277.SAMN05216198_1727"/>
<dbReference type="RefSeq" id="WP_090272931.1">
    <property type="nucleotide sequence ID" value="NZ_LT629748.1"/>
</dbReference>
<sequence length="481" mass="53308">MTLRTYWAFLLVLSSIVLGGCQTLAPEQKKADFNVLYEAGDYRAAADAAVIASTQGMFGQRAKPELLWSLQAGAALTASGDFATSNSVLDAAEELAKVEDTESLGRKGVEMLTTTLVNNNLNRYSPSVYDGVMINTYKALNNIFLQDHSSARIEFNRAADRQRRAEEHFSTRIKAQQLKKAKSQEQEDADADAAASPLNMAKSQEEAEKSIYESYPELQNWEVYPNFVNPYTDYLHGLFFLLASQDRDDYGKARDSLRRVAGMNPNNPAVRTDLMVVDKLIRGQWKKQNLNPAVWVIFENGLGPDIEELLVPIPLYLVSDKVEYSQIALPRLRTRDQAYTHLDLYAGKRKLGSTAPLADIDRVVQTEFQAEFPYRVTEAVMSTLAKGLIQYKAREQAGLAGALIAGVYQATTSRADTRIWSALPKDVQVARLRPPADRKLTVSGPGMTTPLSIELPDTQFTIVYIKATAAGTAPVFQVASY</sequence>
<dbReference type="OrthoDB" id="9769023at2"/>
<keyword evidence="4" id="KW-1185">Reference proteome</keyword>
<keyword evidence="2" id="KW-0732">Signal</keyword>
<feature type="signal peptide" evidence="2">
    <location>
        <begin position="1"/>
        <end position="19"/>
    </location>
</feature>
<evidence type="ECO:0000256" key="2">
    <source>
        <dbReference type="SAM" id="SignalP"/>
    </source>
</evidence>
<evidence type="ECO:0008006" key="5">
    <source>
        <dbReference type="Google" id="ProtNLM"/>
    </source>
</evidence>
<organism evidence="3 4">
    <name type="scientific">Halopseudomonas litoralis</name>
    <dbReference type="NCBI Taxonomy" id="797277"/>
    <lineage>
        <taxon>Bacteria</taxon>
        <taxon>Pseudomonadati</taxon>
        <taxon>Pseudomonadota</taxon>
        <taxon>Gammaproteobacteria</taxon>
        <taxon>Pseudomonadales</taxon>
        <taxon>Pseudomonadaceae</taxon>
        <taxon>Halopseudomonas</taxon>
    </lineage>
</organism>
<accession>A0A1H1RG91</accession>
<evidence type="ECO:0000313" key="3">
    <source>
        <dbReference type="EMBL" id="SDS33919.1"/>
    </source>
</evidence>
<feature type="chain" id="PRO_5009258828" description="Tetratricopeptide repeat-containing protein" evidence="2">
    <location>
        <begin position="20"/>
        <end position="481"/>
    </location>
</feature>
<dbReference type="EMBL" id="LT629748">
    <property type="protein sequence ID" value="SDS33919.1"/>
    <property type="molecule type" value="Genomic_DNA"/>
</dbReference>
<dbReference type="Proteomes" id="UP000243426">
    <property type="component" value="Chromosome I"/>
</dbReference>
<proteinExistence type="predicted"/>
<dbReference type="AlphaFoldDB" id="A0A1H1RG91"/>